<gene>
    <name evidence="1" type="ORF">CJ014_07115</name>
</gene>
<organism evidence="1 2">
    <name type="scientific">Pleomorphomonas carboxyditropha</name>
    <dbReference type="NCBI Taxonomy" id="2023338"/>
    <lineage>
        <taxon>Bacteria</taxon>
        <taxon>Pseudomonadati</taxon>
        <taxon>Pseudomonadota</taxon>
        <taxon>Alphaproteobacteria</taxon>
        <taxon>Hyphomicrobiales</taxon>
        <taxon>Pleomorphomonadaceae</taxon>
        <taxon>Pleomorphomonas</taxon>
    </lineage>
</organism>
<dbReference type="EMBL" id="NQVN01000002">
    <property type="protein sequence ID" value="PIP00488.1"/>
    <property type="molecule type" value="Genomic_DNA"/>
</dbReference>
<sequence length="70" mass="7488">MGIHVTLPAAPALLKPAPGEVLFVTNADLRESANVECWPVEAKYEALLEKALASLGRKARRAHPVKADKG</sequence>
<reference evidence="1 2" key="1">
    <citation type="submission" date="2017-08" db="EMBL/GenBank/DDBJ databases">
        <title>Pleomorphomonas carboxidotrophicus sp. nov., a new mesophilic hydrogenogenic carboxidotroph.</title>
        <authorList>
            <person name="Esquivel-Elizondo S."/>
            <person name="Krajmalnik-Brown R."/>
            <person name="Maldonado J."/>
        </authorList>
    </citation>
    <scope>NUCLEOTIDE SEQUENCE [LARGE SCALE GENOMIC DNA]</scope>
    <source>
        <strain evidence="1 2">SVCO-16</strain>
    </source>
</reference>
<keyword evidence="2" id="KW-1185">Reference proteome</keyword>
<evidence type="ECO:0000313" key="2">
    <source>
        <dbReference type="Proteomes" id="UP000231070"/>
    </source>
</evidence>
<feature type="non-terminal residue" evidence="1">
    <location>
        <position position="70"/>
    </location>
</feature>
<comment type="caution">
    <text evidence="1">The sequence shown here is derived from an EMBL/GenBank/DDBJ whole genome shotgun (WGS) entry which is preliminary data.</text>
</comment>
<dbReference type="AlphaFoldDB" id="A0A2G9X0K1"/>
<proteinExistence type="predicted"/>
<name>A0A2G9X0K1_9HYPH</name>
<accession>A0A2G9X0K1</accession>
<dbReference type="Proteomes" id="UP000231070">
    <property type="component" value="Unassembled WGS sequence"/>
</dbReference>
<evidence type="ECO:0000313" key="1">
    <source>
        <dbReference type="EMBL" id="PIP00488.1"/>
    </source>
</evidence>
<protein>
    <submittedName>
        <fullName evidence="1">Signal transduction protein</fullName>
    </submittedName>
</protein>